<name>A0A179I1S5_CORDF</name>
<dbReference type="InterPro" id="IPR003439">
    <property type="entry name" value="ABC_transporter-like_ATP-bd"/>
</dbReference>
<keyword evidence="3 9" id="KW-0812">Transmembrane</keyword>
<keyword evidence="12" id="KW-1185">Reference proteome</keyword>
<keyword evidence="6 9" id="KW-1133">Transmembrane helix</keyword>
<dbReference type="PROSITE" id="PS50893">
    <property type="entry name" value="ABC_TRANSPORTER_2"/>
    <property type="match status" value="1"/>
</dbReference>
<evidence type="ECO:0000259" key="10">
    <source>
        <dbReference type="PROSITE" id="PS50893"/>
    </source>
</evidence>
<comment type="subcellular location">
    <subcellularLocation>
        <location evidence="1">Membrane</location>
        <topology evidence="1">Multi-pass membrane protein</topology>
    </subcellularLocation>
</comment>
<organism evidence="11 12">
    <name type="scientific">Cordyceps confragosa</name>
    <name type="common">Lecanicillium lecanii</name>
    <dbReference type="NCBI Taxonomy" id="2714763"/>
    <lineage>
        <taxon>Eukaryota</taxon>
        <taxon>Fungi</taxon>
        <taxon>Dikarya</taxon>
        <taxon>Ascomycota</taxon>
        <taxon>Pezizomycotina</taxon>
        <taxon>Sordariomycetes</taxon>
        <taxon>Hypocreomycetidae</taxon>
        <taxon>Hypocreales</taxon>
        <taxon>Cordycipitaceae</taxon>
        <taxon>Akanthomyces</taxon>
    </lineage>
</organism>
<dbReference type="SMART" id="SM00382">
    <property type="entry name" value="AAA"/>
    <property type="match status" value="1"/>
</dbReference>
<dbReference type="InterPro" id="IPR003593">
    <property type="entry name" value="AAA+_ATPase"/>
</dbReference>
<dbReference type="OrthoDB" id="6500128at2759"/>
<dbReference type="AlphaFoldDB" id="A0A179I1S5"/>
<feature type="domain" description="ABC transporter" evidence="10">
    <location>
        <begin position="364"/>
        <end position="607"/>
    </location>
</feature>
<dbReference type="Pfam" id="PF00005">
    <property type="entry name" value="ABC_tran"/>
    <property type="match status" value="1"/>
</dbReference>
<dbReference type="InterPro" id="IPR027417">
    <property type="entry name" value="P-loop_NTPase"/>
</dbReference>
<keyword evidence="5" id="KW-0067">ATP-binding</keyword>
<evidence type="ECO:0000256" key="3">
    <source>
        <dbReference type="ARBA" id="ARBA00022692"/>
    </source>
</evidence>
<dbReference type="PANTHER" id="PTHR43394">
    <property type="entry name" value="ATP-DEPENDENT PERMEASE MDL1, MITOCHONDRIAL"/>
    <property type="match status" value="1"/>
</dbReference>
<dbReference type="GO" id="GO:0016020">
    <property type="term" value="C:membrane"/>
    <property type="evidence" value="ECO:0007669"/>
    <property type="project" value="UniProtKB-SubCell"/>
</dbReference>
<dbReference type="Pfam" id="PF00664">
    <property type="entry name" value="ABC_membrane"/>
    <property type="match status" value="1"/>
</dbReference>
<keyword evidence="4" id="KW-0547">Nucleotide-binding</keyword>
<evidence type="ECO:0000256" key="8">
    <source>
        <dbReference type="SAM" id="MobiDB-lite"/>
    </source>
</evidence>
<dbReference type="GO" id="GO:0016887">
    <property type="term" value="F:ATP hydrolysis activity"/>
    <property type="evidence" value="ECO:0007669"/>
    <property type="project" value="InterPro"/>
</dbReference>
<dbReference type="InterPro" id="IPR036640">
    <property type="entry name" value="ABC1_TM_sf"/>
</dbReference>
<reference evidence="11 12" key="1">
    <citation type="submission" date="2016-03" db="EMBL/GenBank/DDBJ databases">
        <title>Fine-scale spatial genetic structure of a fungal parasite of coffee scale insects.</title>
        <authorList>
            <person name="Jackson D."/>
            <person name="Zemenick K.A."/>
            <person name="Malloure B."/>
            <person name="Quandt C.A."/>
            <person name="James T.Y."/>
        </authorList>
    </citation>
    <scope>NUCLEOTIDE SEQUENCE [LARGE SCALE GENOMIC DNA]</scope>
    <source>
        <strain evidence="11 12">UM487</strain>
    </source>
</reference>
<feature type="region of interest" description="Disordered" evidence="8">
    <location>
        <begin position="1"/>
        <end position="23"/>
    </location>
</feature>
<dbReference type="SUPFAM" id="SSF90123">
    <property type="entry name" value="ABC transporter transmembrane region"/>
    <property type="match status" value="1"/>
</dbReference>
<dbReference type="InterPro" id="IPR011527">
    <property type="entry name" value="ABC1_TM_dom"/>
</dbReference>
<dbReference type="InterPro" id="IPR017871">
    <property type="entry name" value="ABC_transporter-like_CS"/>
</dbReference>
<evidence type="ECO:0000313" key="12">
    <source>
        <dbReference type="Proteomes" id="UP000243081"/>
    </source>
</evidence>
<comment type="similarity">
    <text evidence="2">Belongs to the ABC transporter superfamily. ABCB family. Multidrug resistance exporter (TC 3.A.1.201) subfamily.</text>
</comment>
<feature type="compositionally biased region" description="Polar residues" evidence="8">
    <location>
        <begin position="1"/>
        <end position="12"/>
    </location>
</feature>
<dbReference type="Gene3D" id="1.20.1560.10">
    <property type="entry name" value="ABC transporter type 1, transmembrane domain"/>
    <property type="match status" value="1"/>
</dbReference>
<protein>
    <recommendedName>
        <fullName evidence="10">ABC transporter domain-containing protein</fullName>
    </recommendedName>
</protein>
<evidence type="ECO:0000256" key="4">
    <source>
        <dbReference type="ARBA" id="ARBA00022741"/>
    </source>
</evidence>
<evidence type="ECO:0000256" key="7">
    <source>
        <dbReference type="ARBA" id="ARBA00023136"/>
    </source>
</evidence>
<evidence type="ECO:0000256" key="6">
    <source>
        <dbReference type="ARBA" id="ARBA00022989"/>
    </source>
</evidence>
<comment type="caution">
    <text evidence="11">The sequence shown here is derived from an EMBL/GenBank/DDBJ whole genome shotgun (WGS) entry which is preliminary data.</text>
</comment>
<gene>
    <name evidence="11" type="ORF">LLEC1_01807</name>
</gene>
<keyword evidence="7 9" id="KW-0472">Membrane</keyword>
<dbReference type="Gene3D" id="3.40.50.300">
    <property type="entry name" value="P-loop containing nucleotide triphosphate hydrolases"/>
    <property type="match status" value="1"/>
</dbReference>
<dbReference type="SUPFAM" id="SSF52540">
    <property type="entry name" value="P-loop containing nucleoside triphosphate hydrolases"/>
    <property type="match status" value="1"/>
</dbReference>
<feature type="transmembrane region" description="Helical" evidence="9">
    <location>
        <begin position="134"/>
        <end position="152"/>
    </location>
</feature>
<dbReference type="GO" id="GO:0005524">
    <property type="term" value="F:ATP binding"/>
    <property type="evidence" value="ECO:0007669"/>
    <property type="project" value="UniProtKB-KW"/>
</dbReference>
<evidence type="ECO:0000256" key="2">
    <source>
        <dbReference type="ARBA" id="ARBA00007577"/>
    </source>
</evidence>
<dbReference type="EMBL" id="LUKN01004677">
    <property type="protein sequence ID" value="OAQ95698.1"/>
    <property type="molecule type" value="Genomic_DNA"/>
</dbReference>
<dbReference type="GO" id="GO:0015421">
    <property type="term" value="F:ABC-type oligopeptide transporter activity"/>
    <property type="evidence" value="ECO:0007669"/>
    <property type="project" value="TreeGrafter"/>
</dbReference>
<proteinExistence type="inferred from homology"/>
<feature type="transmembrane region" description="Helical" evidence="9">
    <location>
        <begin position="71"/>
        <end position="94"/>
    </location>
</feature>
<dbReference type="PANTHER" id="PTHR43394:SF1">
    <property type="entry name" value="ATP-BINDING CASSETTE SUB-FAMILY B MEMBER 10, MITOCHONDRIAL"/>
    <property type="match status" value="1"/>
</dbReference>
<dbReference type="Proteomes" id="UP000243081">
    <property type="component" value="Unassembled WGS sequence"/>
</dbReference>
<evidence type="ECO:0000256" key="1">
    <source>
        <dbReference type="ARBA" id="ARBA00004141"/>
    </source>
</evidence>
<dbReference type="PROSITE" id="PS00211">
    <property type="entry name" value="ABC_TRANSPORTER_1"/>
    <property type="match status" value="1"/>
</dbReference>
<evidence type="ECO:0000256" key="5">
    <source>
        <dbReference type="ARBA" id="ARBA00022840"/>
    </source>
</evidence>
<evidence type="ECO:0000256" key="9">
    <source>
        <dbReference type="SAM" id="Phobius"/>
    </source>
</evidence>
<dbReference type="InterPro" id="IPR039421">
    <property type="entry name" value="Type_1_exporter"/>
</dbReference>
<dbReference type="FunFam" id="3.40.50.300:FF:000913">
    <property type="entry name" value="ABC multidrug transporter SitT"/>
    <property type="match status" value="1"/>
</dbReference>
<sequence>MTIEPSNTSEMGLSSPKPLDPLQLQLSFPGLSKTRDRPRHLASRHQQDRREAFFTYFQLLVYANPTWKDHILLMGGLIISAAAGVPLPLMEIFFGQLVDDLNQGTFYDKRLAGELSSRLNADIHITRAGTSEKVGICIAYASFLIMAYTIGFAKDAKLARMLISLIPAFLILSVGSRQIADAVGSEDGTTVHDIHVVIFWLSDACIVLESISPHLPMLGAAAAAFRKVRQDIEAPVSIDSGSDQADKPPATTAGGVKFHAVAFAYASHPDPPPEERFVLASSRQVHRTRAFSPLPLIALGAENSPWEHHRKSQAIVESSVLAHFAAKLQEGTDIEMAAQELGPDVLELVVMVRVKLRNSPTPPLSSKNWNSALALTSASAAGLSVVDRGTLAIDAGQFCGLISPSGAGKSTIMSLVQRMYRSPAGVVEIDCVDIRAREGTEFGDDIAVAPQDCALFEGTSKFNVSIGGRPGSEPTDAEIEEACRLANIHDAIAALPNGYGTERGPNGSRLSGGQRQLPAIALALVRKPKLLLLDESSSALDAESERALQEGLERAAKGITVIAITHRLYTVRKAGVIFIIEDGQVVEKGRHDELVERSESYRVNTLSQILSV</sequence>
<evidence type="ECO:0000313" key="11">
    <source>
        <dbReference type="EMBL" id="OAQ95698.1"/>
    </source>
</evidence>
<accession>A0A179I1S5</accession>